<protein>
    <recommendedName>
        <fullName evidence="1">Protein kinase domain-containing protein</fullName>
    </recommendedName>
</protein>
<evidence type="ECO:0000313" key="2">
    <source>
        <dbReference type="EMBL" id="KAK8880935.1"/>
    </source>
</evidence>
<dbReference type="InterPro" id="IPR011009">
    <property type="entry name" value="Kinase-like_dom_sf"/>
</dbReference>
<dbReference type="Proteomes" id="UP001470230">
    <property type="component" value="Unassembled WGS sequence"/>
</dbReference>
<sequence>MDAQYTFKSLNDYKLINGEQVDINIYYMEDERQTEEGIALILYGYERIPQNDTKYFFEVPAINNIKGVTKVFGFQELKKNDIKLASKIFRNYIPSFTNMVVATEIMKSQPVEQLNKIYITSNGKTNDKINPTIRSKVIFGVSSILKHLHKNHIIHQYLFRHVFLNDQSEPQVKMAGCSYQIADELETEETLQPTRVKRYLLVEINEHVSFPCDVFSYGFFLYSMFTGKTEGEICTENKKSLLNDGRPPKVDCIPDHYWELIQKCWNKDPAERPTFNEITEILKDDKFALNEFGMKTDLDQLHEYQNRIESD</sequence>
<keyword evidence="3" id="KW-1185">Reference proteome</keyword>
<dbReference type="SUPFAM" id="SSF56112">
    <property type="entry name" value="Protein kinase-like (PK-like)"/>
    <property type="match status" value="1"/>
</dbReference>
<dbReference type="Pfam" id="PF07714">
    <property type="entry name" value="PK_Tyr_Ser-Thr"/>
    <property type="match status" value="1"/>
</dbReference>
<name>A0ABR2JPX5_9EUKA</name>
<dbReference type="PROSITE" id="PS50011">
    <property type="entry name" value="PROTEIN_KINASE_DOM"/>
    <property type="match status" value="1"/>
</dbReference>
<dbReference type="InterPro" id="IPR001245">
    <property type="entry name" value="Ser-Thr/Tyr_kinase_cat_dom"/>
</dbReference>
<feature type="domain" description="Protein kinase" evidence="1">
    <location>
        <begin position="1"/>
        <end position="288"/>
    </location>
</feature>
<dbReference type="InterPro" id="IPR053215">
    <property type="entry name" value="TKL_Ser/Thr_kinase"/>
</dbReference>
<reference evidence="2 3" key="1">
    <citation type="submission" date="2024-04" db="EMBL/GenBank/DDBJ databases">
        <title>Tritrichomonas musculus Genome.</title>
        <authorList>
            <person name="Alves-Ferreira E."/>
            <person name="Grigg M."/>
            <person name="Lorenzi H."/>
            <person name="Galac M."/>
        </authorList>
    </citation>
    <scope>NUCLEOTIDE SEQUENCE [LARGE SCALE GENOMIC DNA]</scope>
    <source>
        <strain evidence="2 3">EAF2021</strain>
    </source>
</reference>
<dbReference type="InterPro" id="IPR000719">
    <property type="entry name" value="Prot_kinase_dom"/>
</dbReference>
<evidence type="ECO:0000313" key="3">
    <source>
        <dbReference type="Proteomes" id="UP001470230"/>
    </source>
</evidence>
<evidence type="ECO:0000259" key="1">
    <source>
        <dbReference type="PROSITE" id="PS50011"/>
    </source>
</evidence>
<proteinExistence type="predicted"/>
<gene>
    <name evidence="2" type="ORF">M9Y10_003641</name>
</gene>
<dbReference type="EMBL" id="JAPFFF010000010">
    <property type="protein sequence ID" value="KAK8880935.1"/>
    <property type="molecule type" value="Genomic_DNA"/>
</dbReference>
<organism evidence="2 3">
    <name type="scientific">Tritrichomonas musculus</name>
    <dbReference type="NCBI Taxonomy" id="1915356"/>
    <lineage>
        <taxon>Eukaryota</taxon>
        <taxon>Metamonada</taxon>
        <taxon>Parabasalia</taxon>
        <taxon>Tritrichomonadida</taxon>
        <taxon>Tritrichomonadidae</taxon>
        <taxon>Tritrichomonas</taxon>
    </lineage>
</organism>
<dbReference type="PANTHER" id="PTHR45756:SF1">
    <property type="entry name" value="PROTEIN KINASE DOMAIN CONTAINING PROTEIN"/>
    <property type="match status" value="1"/>
</dbReference>
<dbReference type="PANTHER" id="PTHR45756">
    <property type="entry name" value="PALMITOYLTRANSFERASE"/>
    <property type="match status" value="1"/>
</dbReference>
<dbReference type="Gene3D" id="1.10.510.10">
    <property type="entry name" value="Transferase(Phosphotransferase) domain 1"/>
    <property type="match status" value="1"/>
</dbReference>
<comment type="caution">
    <text evidence="2">The sequence shown here is derived from an EMBL/GenBank/DDBJ whole genome shotgun (WGS) entry which is preliminary data.</text>
</comment>
<accession>A0ABR2JPX5</accession>